<name>A0A0D9W065_9ORYZ</name>
<accession>A0A0D9W065</accession>
<sequence>MDQFQKRSRSSPTSTALLPNTRRLVPSRPLVCVCFSSPPLPPTPGPKQRNGPSPSAGEKGEEKRRSLSVCRCRAKPREERTIPSPASHLAACLGMQSAADVAALGGGGDVLVVKCAGVAACLTCPLCRRLLRDATTISECLHTFCRKCIHEEFDNKESCCCPTCNIDLGCAPLEKLRVDHSIQFVRSKIFPFKRKKVKDPEVMSPAASPIKRKERSLSSLTIPAPQVSIQKCLTKRRTKASCLRNLSLHSTLRGSKDASKKLGGWKPLGSQLKLGKDKKSLKSSLKDSNKTKNKTGDPDDGTPDSQAKARDHFTRYRPTAKRTGSKKLLMLKSKKKSFKAKQPSKKRRFRALWFYLLAAFDQRGIPTLPQLPAKYLRIKDVDLPASVIQKYLVQKLNLSRETEVEVLCGGKVVSQGMTLLDLADCWLEKGPKGRMRSSVGSPATGFMVTVFYRRPDVDVPSPQPPTLPSPETES</sequence>
<evidence type="ECO:0000256" key="5">
    <source>
        <dbReference type="SAM" id="MobiDB-lite"/>
    </source>
</evidence>
<dbReference type="STRING" id="77586.A0A0D9W065"/>
<evidence type="ECO:0000256" key="2">
    <source>
        <dbReference type="ARBA" id="ARBA00022771"/>
    </source>
</evidence>
<feature type="domain" description="RING-type" evidence="6">
    <location>
        <begin position="124"/>
        <end position="165"/>
    </location>
</feature>
<evidence type="ECO:0000256" key="3">
    <source>
        <dbReference type="ARBA" id="ARBA00022833"/>
    </source>
</evidence>
<dbReference type="PROSITE" id="PS50089">
    <property type="entry name" value="ZF_RING_2"/>
    <property type="match status" value="1"/>
</dbReference>
<dbReference type="Pfam" id="PF00097">
    <property type="entry name" value="zf-C3HC4"/>
    <property type="match status" value="1"/>
</dbReference>
<dbReference type="AlphaFoldDB" id="A0A0D9W065"/>
<protein>
    <recommendedName>
        <fullName evidence="6">RING-type domain-containing protein</fullName>
    </recommendedName>
</protein>
<evidence type="ECO:0000256" key="4">
    <source>
        <dbReference type="PROSITE-ProRule" id="PRU00175"/>
    </source>
</evidence>
<feature type="region of interest" description="Disordered" evidence="5">
    <location>
        <begin position="1"/>
        <end position="22"/>
    </location>
</feature>
<evidence type="ECO:0000256" key="1">
    <source>
        <dbReference type="ARBA" id="ARBA00022723"/>
    </source>
</evidence>
<dbReference type="InterPro" id="IPR017907">
    <property type="entry name" value="Znf_RING_CS"/>
</dbReference>
<dbReference type="Gene3D" id="3.30.40.10">
    <property type="entry name" value="Zinc/RING finger domain, C3HC4 (zinc finger)"/>
    <property type="match status" value="1"/>
</dbReference>
<dbReference type="InterPro" id="IPR001841">
    <property type="entry name" value="Znf_RING"/>
</dbReference>
<reference evidence="7" key="3">
    <citation type="submission" date="2015-04" db="UniProtKB">
        <authorList>
            <consortium name="EnsemblPlants"/>
        </authorList>
    </citation>
    <scope>IDENTIFICATION</scope>
</reference>
<evidence type="ECO:0000259" key="6">
    <source>
        <dbReference type="PROSITE" id="PS50089"/>
    </source>
</evidence>
<proteinExistence type="predicted"/>
<dbReference type="InterPro" id="IPR018957">
    <property type="entry name" value="Znf_C3HC4_RING-type"/>
</dbReference>
<dbReference type="Gene3D" id="3.10.20.90">
    <property type="entry name" value="Phosphatidylinositol 3-kinase Catalytic Subunit, Chain A, domain 1"/>
    <property type="match status" value="1"/>
</dbReference>
<dbReference type="PROSITE" id="PS00518">
    <property type="entry name" value="ZF_RING_1"/>
    <property type="match status" value="1"/>
</dbReference>
<dbReference type="Proteomes" id="UP000032180">
    <property type="component" value="Chromosome 3"/>
</dbReference>
<dbReference type="Gramene" id="LPERR03G31690.1">
    <property type="protein sequence ID" value="LPERR03G31690.1"/>
    <property type="gene ID" value="LPERR03G31690"/>
</dbReference>
<keyword evidence="3" id="KW-0862">Zinc</keyword>
<dbReference type="PANTHER" id="PTHR46293">
    <property type="entry name" value="E3 UBIQUITIN PROTEIN LIGASE DRIP1"/>
    <property type="match status" value="1"/>
</dbReference>
<feature type="region of interest" description="Disordered" evidence="5">
    <location>
        <begin position="256"/>
        <end position="324"/>
    </location>
</feature>
<dbReference type="InterPro" id="IPR044807">
    <property type="entry name" value="DRIP1-like"/>
</dbReference>
<feature type="compositionally biased region" description="Basic and acidic residues" evidence="5">
    <location>
        <begin position="274"/>
        <end position="297"/>
    </location>
</feature>
<reference evidence="7 8" key="1">
    <citation type="submission" date="2012-08" db="EMBL/GenBank/DDBJ databases">
        <title>Oryza genome evolution.</title>
        <authorList>
            <person name="Wing R.A."/>
        </authorList>
    </citation>
    <scope>NUCLEOTIDE SEQUENCE</scope>
</reference>
<feature type="region of interest" description="Disordered" evidence="5">
    <location>
        <begin position="38"/>
        <end position="64"/>
    </location>
</feature>
<dbReference type="GO" id="GO:0004842">
    <property type="term" value="F:ubiquitin-protein transferase activity"/>
    <property type="evidence" value="ECO:0007669"/>
    <property type="project" value="InterPro"/>
</dbReference>
<evidence type="ECO:0000313" key="7">
    <source>
        <dbReference type="EnsemblPlants" id="LPERR03G31690.1"/>
    </source>
</evidence>
<dbReference type="SUPFAM" id="SSF57850">
    <property type="entry name" value="RING/U-box"/>
    <property type="match status" value="1"/>
</dbReference>
<reference evidence="8" key="2">
    <citation type="submission" date="2013-12" db="EMBL/GenBank/DDBJ databases">
        <authorList>
            <person name="Yu Y."/>
            <person name="Lee S."/>
            <person name="de Baynast K."/>
            <person name="Wissotski M."/>
            <person name="Liu L."/>
            <person name="Talag J."/>
            <person name="Goicoechea J."/>
            <person name="Angelova A."/>
            <person name="Jetty R."/>
            <person name="Kudrna D."/>
            <person name="Golser W."/>
            <person name="Rivera L."/>
            <person name="Zhang J."/>
            <person name="Wing R."/>
        </authorList>
    </citation>
    <scope>NUCLEOTIDE SEQUENCE</scope>
</reference>
<dbReference type="SMART" id="SM00184">
    <property type="entry name" value="RING"/>
    <property type="match status" value="1"/>
</dbReference>
<dbReference type="EnsemblPlants" id="LPERR03G31690.1">
    <property type="protein sequence ID" value="LPERR03G31690.1"/>
    <property type="gene ID" value="LPERR03G31690"/>
</dbReference>
<keyword evidence="8" id="KW-1185">Reference proteome</keyword>
<dbReference type="GO" id="GO:0008270">
    <property type="term" value="F:zinc ion binding"/>
    <property type="evidence" value="ECO:0007669"/>
    <property type="project" value="UniProtKB-KW"/>
</dbReference>
<evidence type="ECO:0000313" key="8">
    <source>
        <dbReference type="Proteomes" id="UP000032180"/>
    </source>
</evidence>
<keyword evidence="2 4" id="KW-0863">Zinc-finger</keyword>
<dbReference type="eggNOG" id="KOG2660">
    <property type="taxonomic scope" value="Eukaryota"/>
</dbReference>
<dbReference type="CDD" id="cd16525">
    <property type="entry name" value="RING-HC_PCGF"/>
    <property type="match status" value="1"/>
</dbReference>
<organism evidence="7 8">
    <name type="scientific">Leersia perrieri</name>
    <dbReference type="NCBI Taxonomy" id="77586"/>
    <lineage>
        <taxon>Eukaryota</taxon>
        <taxon>Viridiplantae</taxon>
        <taxon>Streptophyta</taxon>
        <taxon>Embryophyta</taxon>
        <taxon>Tracheophyta</taxon>
        <taxon>Spermatophyta</taxon>
        <taxon>Magnoliopsida</taxon>
        <taxon>Liliopsida</taxon>
        <taxon>Poales</taxon>
        <taxon>Poaceae</taxon>
        <taxon>BOP clade</taxon>
        <taxon>Oryzoideae</taxon>
        <taxon>Oryzeae</taxon>
        <taxon>Oryzinae</taxon>
        <taxon>Leersia</taxon>
    </lineage>
</organism>
<keyword evidence="1" id="KW-0479">Metal-binding</keyword>
<dbReference type="HOGENOM" id="CLU_039235_1_1_1"/>
<dbReference type="PANTHER" id="PTHR46293:SF4">
    <property type="entry name" value="OS03G0798200 PROTEIN"/>
    <property type="match status" value="1"/>
</dbReference>
<dbReference type="InterPro" id="IPR013083">
    <property type="entry name" value="Znf_RING/FYVE/PHD"/>
</dbReference>